<dbReference type="Proteomes" id="UP000633263">
    <property type="component" value="Unassembled WGS sequence"/>
</dbReference>
<name>A0ABQ2CLW5_9GAMM</name>
<protein>
    <submittedName>
        <fullName evidence="2">Uncharacterized protein</fullName>
    </submittedName>
</protein>
<dbReference type="EMBL" id="BMNN01000001">
    <property type="protein sequence ID" value="GGI94450.1"/>
    <property type="molecule type" value="Genomic_DNA"/>
</dbReference>
<evidence type="ECO:0000313" key="2">
    <source>
        <dbReference type="EMBL" id="GGI94450.1"/>
    </source>
</evidence>
<keyword evidence="3" id="KW-1185">Reference proteome</keyword>
<organism evidence="2 3">
    <name type="scientific">Halopseudomonas pertucinogena</name>
    <dbReference type="NCBI Taxonomy" id="86175"/>
    <lineage>
        <taxon>Bacteria</taxon>
        <taxon>Pseudomonadati</taxon>
        <taxon>Pseudomonadota</taxon>
        <taxon>Gammaproteobacteria</taxon>
        <taxon>Pseudomonadales</taxon>
        <taxon>Pseudomonadaceae</taxon>
        <taxon>Halopseudomonas</taxon>
    </lineage>
</organism>
<sequence length="424" mass="45487">MESLPGVRKVQNRLTGGGRRLPFGALGQHQVIIDDGAVARVAQADQTIFLITDLDHFLVYLQVLPAFADTYLHRVGRVELFAVEVYLVVHQHGQPPCVMRSVAQQGEGNPGQEMPVHLMFGGPDVRLVPDRGYGEADMRVVGQQGLATGAAPAGDHPGIAAVELTGWQPGLDAIQLFQQRLEQFSALPLDRRAAAGQRGLRRTGYQIQRMPLAQGAAHVVHQRVGAERLGKGIGHVTHDVGDILEGEVVRAGQQDPVFNRYPALIDVLVDAVLIGADQLHVGLVDVVSELLGILPCITADAQGAEELVGGIAFLTEQLGEPAAADAAQDVHLEQTVLSVEVTQRAVGIEIILRVDVRHAPGVEVHLHFLLQVLQPQRAAALGLRGVHDPVTECRQGQGKDEQGGNNLEKKSGTTLDHDGPCSRE</sequence>
<gene>
    <name evidence="2" type="ORF">GCM10009083_08770</name>
</gene>
<reference evidence="3" key="1">
    <citation type="journal article" date="2019" name="Int. J. Syst. Evol. Microbiol.">
        <title>The Global Catalogue of Microorganisms (GCM) 10K type strain sequencing project: providing services to taxonomists for standard genome sequencing and annotation.</title>
        <authorList>
            <consortium name="The Broad Institute Genomics Platform"/>
            <consortium name="The Broad Institute Genome Sequencing Center for Infectious Disease"/>
            <person name="Wu L."/>
            <person name="Ma J."/>
        </authorList>
    </citation>
    <scope>NUCLEOTIDE SEQUENCE [LARGE SCALE GENOMIC DNA]</scope>
    <source>
        <strain evidence="3">JCM 11590</strain>
    </source>
</reference>
<proteinExistence type="predicted"/>
<comment type="caution">
    <text evidence="2">The sequence shown here is derived from an EMBL/GenBank/DDBJ whole genome shotgun (WGS) entry which is preliminary data.</text>
</comment>
<accession>A0ABQ2CLW5</accession>
<evidence type="ECO:0000313" key="3">
    <source>
        <dbReference type="Proteomes" id="UP000633263"/>
    </source>
</evidence>
<evidence type="ECO:0000256" key="1">
    <source>
        <dbReference type="SAM" id="MobiDB-lite"/>
    </source>
</evidence>
<feature type="region of interest" description="Disordered" evidence="1">
    <location>
        <begin position="392"/>
        <end position="424"/>
    </location>
</feature>